<evidence type="ECO:0000313" key="2">
    <source>
        <dbReference type="EMBL" id="KHN11041.1"/>
    </source>
</evidence>
<accession>A0A0B2PNM7</accession>
<dbReference type="EMBL" id="KN664044">
    <property type="protein sequence ID" value="KHN11041.1"/>
    <property type="molecule type" value="Genomic_DNA"/>
</dbReference>
<sequence length="69" mass="7892">MSMYNATCIHLTDSMHHSQDNRPTTSNPLPPESESHTWNVAQQIPNFGTERVAFVRRYPSLGLWSYVAD</sequence>
<name>A0A0B2PNM7_GLYSO</name>
<feature type="region of interest" description="Disordered" evidence="1">
    <location>
        <begin position="14"/>
        <end position="35"/>
    </location>
</feature>
<evidence type="ECO:0000256" key="1">
    <source>
        <dbReference type="SAM" id="MobiDB-lite"/>
    </source>
</evidence>
<dbReference type="AlphaFoldDB" id="A0A0B2PNM7"/>
<dbReference type="Proteomes" id="UP000053555">
    <property type="component" value="Unassembled WGS sequence"/>
</dbReference>
<organism evidence="2">
    <name type="scientific">Glycine soja</name>
    <name type="common">Wild soybean</name>
    <dbReference type="NCBI Taxonomy" id="3848"/>
    <lineage>
        <taxon>Eukaryota</taxon>
        <taxon>Viridiplantae</taxon>
        <taxon>Streptophyta</taxon>
        <taxon>Embryophyta</taxon>
        <taxon>Tracheophyta</taxon>
        <taxon>Spermatophyta</taxon>
        <taxon>Magnoliopsida</taxon>
        <taxon>eudicotyledons</taxon>
        <taxon>Gunneridae</taxon>
        <taxon>Pentapetalae</taxon>
        <taxon>rosids</taxon>
        <taxon>fabids</taxon>
        <taxon>Fabales</taxon>
        <taxon>Fabaceae</taxon>
        <taxon>Papilionoideae</taxon>
        <taxon>50 kb inversion clade</taxon>
        <taxon>NPAAA clade</taxon>
        <taxon>indigoferoid/millettioid clade</taxon>
        <taxon>Phaseoleae</taxon>
        <taxon>Glycine</taxon>
        <taxon>Glycine subgen. Soja</taxon>
    </lineage>
</organism>
<protein>
    <submittedName>
        <fullName evidence="2">Uncharacterized protein</fullName>
    </submittedName>
</protein>
<proteinExistence type="predicted"/>
<reference evidence="2" key="1">
    <citation type="submission" date="2014-07" db="EMBL/GenBank/DDBJ databases">
        <title>Identification of a novel salt tolerance gene in wild soybean by whole-genome sequencing.</title>
        <authorList>
            <person name="Lam H.-M."/>
            <person name="Qi X."/>
            <person name="Li M.-W."/>
            <person name="Liu X."/>
            <person name="Xie M."/>
            <person name="Ni M."/>
            <person name="Xu X."/>
        </authorList>
    </citation>
    <scope>NUCLEOTIDE SEQUENCE [LARGE SCALE GENOMIC DNA]</scope>
    <source>
        <tissue evidence="2">Root</tissue>
    </source>
</reference>
<gene>
    <name evidence="2" type="ORF">glysoja_044065</name>
</gene>